<dbReference type="Gene3D" id="1.25.10.10">
    <property type="entry name" value="Leucine-rich Repeat Variant"/>
    <property type="match status" value="1"/>
</dbReference>
<dbReference type="AlphaFoldDB" id="A0A5J4JW07"/>
<accession>A0A5J4JW07</accession>
<feature type="compositionally biased region" description="Low complexity" evidence="1">
    <location>
        <begin position="444"/>
        <end position="455"/>
    </location>
</feature>
<feature type="region of interest" description="Disordered" evidence="1">
    <location>
        <begin position="432"/>
        <end position="455"/>
    </location>
</feature>
<evidence type="ECO:0000313" key="2">
    <source>
        <dbReference type="EMBL" id="GER81704.1"/>
    </source>
</evidence>
<name>A0A5J4JW07_9CHLR</name>
<dbReference type="Pfam" id="PF13646">
    <property type="entry name" value="HEAT_2"/>
    <property type="match status" value="1"/>
</dbReference>
<dbReference type="EMBL" id="BKZV01000001">
    <property type="protein sequence ID" value="GER81704.1"/>
    <property type="molecule type" value="Genomic_DNA"/>
</dbReference>
<evidence type="ECO:0000313" key="3">
    <source>
        <dbReference type="Proteomes" id="UP000334820"/>
    </source>
</evidence>
<sequence>MPKKRKESPSPSIDEVLDAVCHRDSIDPLQMDAYLERLDEEWTAGARDKVLDLLRRRDPAAHSTAVYILSHLATEDDREVLEDFVTDPTVSDIAKLTLAPVLRELNSELAEEGLVEYLNDPEAAMLQMQSRLLELVGKSELGVEAVLEDVLSMPLERRLGFVDWLGRSHDPRAVHLLLPLLENQSTRVVMATIDALEQLGSLAAPQAIPALNHLLTTSSNRLLKQHARAALGRLTMQAAPGTEAQALAEAARPAYPLYEARVSFIDGSGSQIIMLAWKHSEETVKGINLLCQDQWGIKDCYSTDEMAVDRWQRLVREMGDQGFTNFVVPPAYCLALISEAAALNRRGRHKLPIAYAIWRPLLSAEMQQHQGQPVATALEPQPFSPELLPLVQKGDELFQMPEFSSWMYEPLERIQPFMARYWGTIEFPRVPPASARGRGRSHKQNQQQTATDQRQALETVVEQALEELIDDHWRLLYETRLRRQGQLFTFAGRKQEVALIRAVAAALHPGSGLPLKEQPFVRALLSLSIRQGPFRMLLETLDNNELQPLPGDLFPPR</sequence>
<keyword evidence="3" id="KW-1185">Reference proteome</keyword>
<reference evidence="2 3" key="1">
    <citation type="journal article" date="2019" name="Int. J. Syst. Evol. Microbiol.">
        <title>Thermogemmatispora aurantia sp. nov. and Thermogemmatispora argillosa sp. nov., within the class Ktedonobacteria, and emended description of the genus Thermogemmatispora.</title>
        <authorList>
            <person name="Zheng Y."/>
            <person name="Wang C.M."/>
            <person name="Sakai Y."/>
            <person name="Abe K."/>
            <person name="Yokota A."/>
            <person name="Yabe S."/>
        </authorList>
    </citation>
    <scope>NUCLEOTIDE SEQUENCE [LARGE SCALE GENOMIC DNA]</scope>
    <source>
        <strain evidence="2 3">A1-2</strain>
    </source>
</reference>
<dbReference type="SUPFAM" id="SSF48371">
    <property type="entry name" value="ARM repeat"/>
    <property type="match status" value="1"/>
</dbReference>
<gene>
    <name evidence="2" type="ORF">KTAU_03420</name>
</gene>
<evidence type="ECO:0008006" key="4">
    <source>
        <dbReference type="Google" id="ProtNLM"/>
    </source>
</evidence>
<dbReference type="InterPro" id="IPR016024">
    <property type="entry name" value="ARM-type_fold"/>
</dbReference>
<organism evidence="2 3">
    <name type="scientific">Thermogemmatispora aurantia</name>
    <dbReference type="NCBI Taxonomy" id="2045279"/>
    <lineage>
        <taxon>Bacteria</taxon>
        <taxon>Bacillati</taxon>
        <taxon>Chloroflexota</taxon>
        <taxon>Ktedonobacteria</taxon>
        <taxon>Thermogemmatisporales</taxon>
        <taxon>Thermogemmatisporaceae</taxon>
        <taxon>Thermogemmatispora</taxon>
    </lineage>
</organism>
<proteinExistence type="predicted"/>
<protein>
    <recommendedName>
        <fullName evidence="4">HEAT repeat domain-containing protein</fullName>
    </recommendedName>
</protein>
<dbReference type="InterPro" id="IPR011989">
    <property type="entry name" value="ARM-like"/>
</dbReference>
<dbReference type="RefSeq" id="WP_170292976.1">
    <property type="nucleotide sequence ID" value="NZ_BKZV01000001.1"/>
</dbReference>
<comment type="caution">
    <text evidence="2">The sequence shown here is derived from an EMBL/GenBank/DDBJ whole genome shotgun (WGS) entry which is preliminary data.</text>
</comment>
<dbReference type="Proteomes" id="UP000334820">
    <property type="component" value="Unassembled WGS sequence"/>
</dbReference>
<evidence type="ECO:0000256" key="1">
    <source>
        <dbReference type="SAM" id="MobiDB-lite"/>
    </source>
</evidence>